<proteinExistence type="predicted"/>
<keyword evidence="3" id="KW-1185">Reference proteome</keyword>
<feature type="coiled-coil region" evidence="1">
    <location>
        <begin position="47"/>
        <end position="74"/>
    </location>
</feature>
<dbReference type="AlphaFoldDB" id="A0A6A4HPS8"/>
<evidence type="ECO:0000313" key="2">
    <source>
        <dbReference type="EMBL" id="KAE9399358.1"/>
    </source>
</evidence>
<dbReference type="Proteomes" id="UP000799118">
    <property type="component" value="Unassembled WGS sequence"/>
</dbReference>
<gene>
    <name evidence="2" type="ORF">BT96DRAFT_690896</name>
</gene>
<sequence length="291" mass="33526">MVNSSSRTTRERSFHLQSSLDFEEVHRRLRTEHGPAAHPESEILGALAEVDKDIDEVNKEVEDCEFEIHRLQSRIIFLRNHHRCLEEHKACLRFLRSPIRKIPNETLLRIFGFSCDENELTSKKLSTMPALSISGVCARWRNLMKDFPNLWSRIRIETQTAPSKHLNLPILDLYLERSRQSPLIVNITGMVSTLQPHHSAICVTLATHSNHWKQLTVWSSKIYNELNRTLHSQKPPHFLMLEELILPTLTFNAPDALDRYQNAPNLISLSLGIIPLVNLASGGNENPIRWM</sequence>
<reference evidence="2" key="1">
    <citation type="journal article" date="2019" name="Environ. Microbiol.">
        <title>Fungal ecological strategies reflected in gene transcription - a case study of two litter decomposers.</title>
        <authorList>
            <person name="Barbi F."/>
            <person name="Kohler A."/>
            <person name="Barry K."/>
            <person name="Baskaran P."/>
            <person name="Daum C."/>
            <person name="Fauchery L."/>
            <person name="Ihrmark K."/>
            <person name="Kuo A."/>
            <person name="LaButti K."/>
            <person name="Lipzen A."/>
            <person name="Morin E."/>
            <person name="Grigoriev I.V."/>
            <person name="Henrissat B."/>
            <person name="Lindahl B."/>
            <person name="Martin F."/>
        </authorList>
    </citation>
    <scope>NUCLEOTIDE SEQUENCE</scope>
    <source>
        <strain evidence="2">JB14</strain>
    </source>
</reference>
<evidence type="ECO:0000256" key="1">
    <source>
        <dbReference type="SAM" id="Coils"/>
    </source>
</evidence>
<organism evidence="2 3">
    <name type="scientific">Gymnopus androsaceus JB14</name>
    <dbReference type="NCBI Taxonomy" id="1447944"/>
    <lineage>
        <taxon>Eukaryota</taxon>
        <taxon>Fungi</taxon>
        <taxon>Dikarya</taxon>
        <taxon>Basidiomycota</taxon>
        <taxon>Agaricomycotina</taxon>
        <taxon>Agaricomycetes</taxon>
        <taxon>Agaricomycetidae</taxon>
        <taxon>Agaricales</taxon>
        <taxon>Marasmiineae</taxon>
        <taxon>Omphalotaceae</taxon>
        <taxon>Gymnopus</taxon>
    </lineage>
</organism>
<evidence type="ECO:0000313" key="3">
    <source>
        <dbReference type="Proteomes" id="UP000799118"/>
    </source>
</evidence>
<dbReference type="OrthoDB" id="3266451at2759"/>
<accession>A0A6A4HPS8</accession>
<protein>
    <submittedName>
        <fullName evidence="2">Uncharacterized protein</fullName>
    </submittedName>
</protein>
<name>A0A6A4HPS8_9AGAR</name>
<dbReference type="EMBL" id="ML769470">
    <property type="protein sequence ID" value="KAE9399358.1"/>
    <property type="molecule type" value="Genomic_DNA"/>
</dbReference>
<dbReference type="Gene3D" id="1.20.1280.50">
    <property type="match status" value="1"/>
</dbReference>
<keyword evidence="1" id="KW-0175">Coiled coil</keyword>